<dbReference type="GO" id="GO:0052906">
    <property type="term" value="F:tRNA (guanine(37)-N1)-methyltransferase activity"/>
    <property type="evidence" value="ECO:0007669"/>
    <property type="project" value="UniProtKB-EC"/>
</dbReference>
<sequence>MRIDVFTIFPEFLGGPLDVSLLGKARAEGLLDVRLHDPRDSTQDRHRSVDDSPFGGGAGMLMRPDVLFDAVEKAEPMRPLLLLTASGSRFDQGMARELASGDGFSLICGRFEGVDQRVADHLCDGEISVGDYVLAGGESAALIVIEAVARLVPGVMGNHESAKEESFSASSDGVTGDAQRGTVLEYPQYTRPAEFRGWSVPEVLISGDHSRVERWRQAQSLRLTLDRRPDLLEAADLTPEERVLLAEFGL</sequence>
<feature type="region of interest" description="Disordered" evidence="15">
    <location>
        <begin position="36"/>
        <end position="56"/>
    </location>
</feature>
<gene>
    <name evidence="17" type="ORF">UFOPK2925_00780</name>
    <name evidence="18" type="ORF">UFOPK3317_00538</name>
</gene>
<evidence type="ECO:0000256" key="12">
    <source>
        <dbReference type="ARBA" id="ARBA00029736"/>
    </source>
</evidence>
<dbReference type="PANTHER" id="PTHR46417:SF1">
    <property type="entry name" value="TRNA (GUANINE-N(1)-)-METHYLTRANSFERASE"/>
    <property type="match status" value="1"/>
</dbReference>
<dbReference type="Pfam" id="PF01746">
    <property type="entry name" value="tRNA_m1G_MT"/>
    <property type="match status" value="1"/>
</dbReference>
<proteinExistence type="inferred from homology"/>
<evidence type="ECO:0000256" key="1">
    <source>
        <dbReference type="ARBA" id="ARBA00002634"/>
    </source>
</evidence>
<dbReference type="Gene3D" id="1.10.1270.20">
    <property type="entry name" value="tRNA(m1g37)methyltransferase, domain 2"/>
    <property type="match status" value="1"/>
</dbReference>
<evidence type="ECO:0000313" key="18">
    <source>
        <dbReference type="EMBL" id="CAB4863546.1"/>
    </source>
</evidence>
<dbReference type="InterPro" id="IPR016009">
    <property type="entry name" value="tRNA_MeTrfase_TRMD/TRM10"/>
</dbReference>
<dbReference type="InterPro" id="IPR029028">
    <property type="entry name" value="Alpha/beta_knot_MTases"/>
</dbReference>
<feature type="domain" description="tRNA methyltransferase TRMD/TRM10-type" evidence="16">
    <location>
        <begin position="1"/>
        <end position="233"/>
    </location>
</feature>
<keyword evidence="7" id="KW-0963">Cytoplasm</keyword>
<keyword evidence="11" id="KW-0819">tRNA processing</keyword>
<evidence type="ECO:0000256" key="15">
    <source>
        <dbReference type="SAM" id="MobiDB-lite"/>
    </source>
</evidence>
<dbReference type="FunFam" id="3.40.1280.10:FF:000001">
    <property type="entry name" value="tRNA (guanine-N(1)-)-methyltransferase"/>
    <property type="match status" value="1"/>
</dbReference>
<dbReference type="InterPro" id="IPR029026">
    <property type="entry name" value="tRNA_m1G_MTases_N"/>
</dbReference>
<evidence type="ECO:0000256" key="10">
    <source>
        <dbReference type="ARBA" id="ARBA00022691"/>
    </source>
</evidence>
<evidence type="ECO:0000256" key="6">
    <source>
        <dbReference type="ARBA" id="ARBA00014679"/>
    </source>
</evidence>
<accession>A0A6J7CZS2</accession>
<reference evidence="18" key="1">
    <citation type="submission" date="2020-05" db="EMBL/GenBank/DDBJ databases">
        <authorList>
            <person name="Chiriac C."/>
            <person name="Salcher M."/>
            <person name="Ghai R."/>
            <person name="Kavagutti S V."/>
        </authorList>
    </citation>
    <scope>NUCLEOTIDE SEQUENCE</scope>
</reference>
<evidence type="ECO:0000313" key="17">
    <source>
        <dbReference type="EMBL" id="CAB4779781.1"/>
    </source>
</evidence>
<dbReference type="NCBIfam" id="TIGR00088">
    <property type="entry name" value="trmD"/>
    <property type="match status" value="1"/>
</dbReference>
<dbReference type="FunFam" id="1.10.1270.20:FF:000001">
    <property type="entry name" value="tRNA (guanine-N(1)-)-methyltransferase"/>
    <property type="match status" value="1"/>
</dbReference>
<evidence type="ECO:0000256" key="3">
    <source>
        <dbReference type="ARBA" id="ARBA00007630"/>
    </source>
</evidence>
<dbReference type="EMBL" id="CAFBLK010000072">
    <property type="protein sequence ID" value="CAB4863546.1"/>
    <property type="molecule type" value="Genomic_DNA"/>
</dbReference>
<keyword evidence="8" id="KW-0489">Methyltransferase</keyword>
<evidence type="ECO:0000256" key="11">
    <source>
        <dbReference type="ARBA" id="ARBA00022694"/>
    </source>
</evidence>
<dbReference type="PIRSF" id="PIRSF000386">
    <property type="entry name" value="tRNA_mtase"/>
    <property type="match status" value="1"/>
</dbReference>
<evidence type="ECO:0000259" key="16">
    <source>
        <dbReference type="Pfam" id="PF01746"/>
    </source>
</evidence>
<comment type="subcellular location">
    <subcellularLocation>
        <location evidence="2">Cytoplasm</location>
    </subcellularLocation>
</comment>
<comment type="similarity">
    <text evidence="3">Belongs to the RNA methyltransferase TrmD family.</text>
</comment>
<dbReference type="GO" id="GO:0005829">
    <property type="term" value="C:cytosol"/>
    <property type="evidence" value="ECO:0007669"/>
    <property type="project" value="TreeGrafter"/>
</dbReference>
<dbReference type="EMBL" id="CAEZZU010000103">
    <property type="protein sequence ID" value="CAB4779781.1"/>
    <property type="molecule type" value="Genomic_DNA"/>
</dbReference>
<evidence type="ECO:0000256" key="4">
    <source>
        <dbReference type="ARBA" id="ARBA00011738"/>
    </source>
</evidence>
<comment type="function">
    <text evidence="1">Specifically methylates guanosine-37 in various tRNAs.</text>
</comment>
<dbReference type="PANTHER" id="PTHR46417">
    <property type="entry name" value="TRNA (GUANINE-N(1)-)-METHYLTRANSFERASE"/>
    <property type="match status" value="1"/>
</dbReference>
<dbReference type="SUPFAM" id="SSF75217">
    <property type="entry name" value="alpha/beta knot"/>
    <property type="match status" value="1"/>
</dbReference>
<keyword evidence="9" id="KW-0808">Transferase</keyword>
<comment type="catalytic activity">
    <reaction evidence="14">
        <text>guanosine(37) in tRNA + S-adenosyl-L-methionine = N(1)-methylguanosine(37) in tRNA + S-adenosyl-L-homocysteine + H(+)</text>
        <dbReference type="Rhea" id="RHEA:36899"/>
        <dbReference type="Rhea" id="RHEA-COMP:10145"/>
        <dbReference type="Rhea" id="RHEA-COMP:10147"/>
        <dbReference type="ChEBI" id="CHEBI:15378"/>
        <dbReference type="ChEBI" id="CHEBI:57856"/>
        <dbReference type="ChEBI" id="CHEBI:59789"/>
        <dbReference type="ChEBI" id="CHEBI:73542"/>
        <dbReference type="ChEBI" id="CHEBI:74269"/>
        <dbReference type="EC" id="2.1.1.228"/>
    </reaction>
</comment>
<comment type="subunit">
    <text evidence="4">Homodimer.</text>
</comment>
<dbReference type="AlphaFoldDB" id="A0A6J7CZS2"/>
<dbReference type="NCBIfam" id="NF000648">
    <property type="entry name" value="PRK00026.1"/>
    <property type="match status" value="1"/>
</dbReference>
<dbReference type="InterPro" id="IPR002649">
    <property type="entry name" value="tRNA_m1G_MeTrfase_TrmD"/>
</dbReference>
<dbReference type="GO" id="GO:0002939">
    <property type="term" value="P:tRNA N1-guanine methylation"/>
    <property type="evidence" value="ECO:0007669"/>
    <property type="project" value="TreeGrafter"/>
</dbReference>
<dbReference type="CDD" id="cd18080">
    <property type="entry name" value="TrmD-like"/>
    <property type="match status" value="1"/>
</dbReference>
<evidence type="ECO:0000256" key="14">
    <source>
        <dbReference type="ARBA" id="ARBA00047783"/>
    </source>
</evidence>
<keyword evidence="10" id="KW-0949">S-adenosyl-L-methionine</keyword>
<evidence type="ECO:0000256" key="5">
    <source>
        <dbReference type="ARBA" id="ARBA00012807"/>
    </source>
</evidence>
<evidence type="ECO:0000256" key="2">
    <source>
        <dbReference type="ARBA" id="ARBA00004496"/>
    </source>
</evidence>
<organism evidence="18">
    <name type="scientific">freshwater metagenome</name>
    <dbReference type="NCBI Taxonomy" id="449393"/>
    <lineage>
        <taxon>unclassified sequences</taxon>
        <taxon>metagenomes</taxon>
        <taxon>ecological metagenomes</taxon>
    </lineage>
</organism>
<name>A0A6J7CZS2_9ZZZZ</name>
<dbReference type="HAMAP" id="MF_00605">
    <property type="entry name" value="TrmD"/>
    <property type="match status" value="1"/>
</dbReference>
<evidence type="ECO:0000256" key="9">
    <source>
        <dbReference type="ARBA" id="ARBA00022679"/>
    </source>
</evidence>
<feature type="compositionally biased region" description="Basic and acidic residues" evidence="15">
    <location>
        <begin position="36"/>
        <end position="50"/>
    </location>
</feature>
<protein>
    <recommendedName>
        <fullName evidence="6">tRNA (guanine-N(1)-)-methyltransferase</fullName>
        <ecNumber evidence="5">2.1.1.228</ecNumber>
    </recommendedName>
    <alternativeName>
        <fullName evidence="12">M1G-methyltransferase</fullName>
    </alternativeName>
    <alternativeName>
        <fullName evidence="13">tRNA [GM37] methyltransferase</fullName>
    </alternativeName>
</protein>
<dbReference type="Gene3D" id="3.40.1280.10">
    <property type="match status" value="1"/>
</dbReference>
<dbReference type="EC" id="2.1.1.228" evidence="5"/>
<evidence type="ECO:0000256" key="7">
    <source>
        <dbReference type="ARBA" id="ARBA00022490"/>
    </source>
</evidence>
<dbReference type="InterPro" id="IPR023148">
    <property type="entry name" value="tRNA_m1G_MeTrfase_C_sf"/>
</dbReference>
<evidence type="ECO:0000256" key="8">
    <source>
        <dbReference type="ARBA" id="ARBA00022603"/>
    </source>
</evidence>
<evidence type="ECO:0000256" key="13">
    <source>
        <dbReference type="ARBA" id="ARBA00033392"/>
    </source>
</evidence>